<proteinExistence type="predicted"/>
<dbReference type="InterPro" id="IPR002656">
    <property type="entry name" value="Acyl_transf_3_dom"/>
</dbReference>
<dbReference type="PANTHER" id="PTHR23028:SF53">
    <property type="entry name" value="ACYL_TRANSF_3 DOMAIN-CONTAINING PROTEIN"/>
    <property type="match status" value="1"/>
</dbReference>
<feature type="transmembrane region" description="Helical" evidence="1">
    <location>
        <begin position="174"/>
        <end position="190"/>
    </location>
</feature>
<dbReference type="RefSeq" id="WP_138280103.1">
    <property type="nucleotide sequence ID" value="NZ_BMGE01000001.1"/>
</dbReference>
<organism evidence="3 4">
    <name type="scientific">Dyadobacter sediminis</name>
    <dbReference type="NCBI Taxonomy" id="1493691"/>
    <lineage>
        <taxon>Bacteria</taxon>
        <taxon>Pseudomonadati</taxon>
        <taxon>Bacteroidota</taxon>
        <taxon>Cytophagia</taxon>
        <taxon>Cytophagales</taxon>
        <taxon>Spirosomataceae</taxon>
        <taxon>Dyadobacter</taxon>
    </lineage>
</organism>
<reference evidence="3 4" key="1">
    <citation type="submission" date="2019-05" db="EMBL/GenBank/DDBJ databases">
        <authorList>
            <person name="Qu J.-H."/>
        </authorList>
    </citation>
    <scope>NUCLEOTIDE SEQUENCE [LARGE SCALE GENOMIC DNA]</scope>
    <source>
        <strain evidence="3 4">Z12</strain>
    </source>
</reference>
<comment type="caution">
    <text evidence="3">The sequence shown here is derived from an EMBL/GenBank/DDBJ whole genome shotgun (WGS) entry which is preliminary data.</text>
</comment>
<dbReference type="GO" id="GO:0016020">
    <property type="term" value="C:membrane"/>
    <property type="evidence" value="ECO:0007669"/>
    <property type="project" value="TreeGrafter"/>
</dbReference>
<protein>
    <submittedName>
        <fullName evidence="3">Acyltransferase</fullName>
    </submittedName>
</protein>
<name>A0A5R9KJV8_9BACT</name>
<dbReference type="EMBL" id="VCEI01000011">
    <property type="protein sequence ID" value="TLU96409.1"/>
    <property type="molecule type" value="Genomic_DNA"/>
</dbReference>
<evidence type="ECO:0000313" key="4">
    <source>
        <dbReference type="Proteomes" id="UP000309788"/>
    </source>
</evidence>
<feature type="transmembrane region" description="Helical" evidence="1">
    <location>
        <begin position="46"/>
        <end position="64"/>
    </location>
</feature>
<sequence>MARNSFNLLRHIAAILVVYGHAYPLSGNGTIDKIQEISRGVFPSAQIGVFIFFSISGYLIAISLERSSSYINFLWKRFLRIMPGLAVCLIFIMLIIGPISTVLSTAAYFSSPQTYAFLKALKIFPDYPNYLPGVFETLPVQLVNGSLWTLAYEVTLYVILMTLHIAFGKRTKSAVLVMIILLWSSFFVWHGPVTSWNQPLRIIHLNLGELINFGLYFFIGSASFYFRNILKFKSYYMLAGLGILMFVYWLSSTMNFIPLSSIVWIRYMLLPYIIFYIALQFDTHELMDGIGDLSYGIYIYSFPIQQFLQLKLGAYHFSSEIMFLIALLVIVPVAVFSWRWVENPALQYKMSVK</sequence>
<evidence type="ECO:0000313" key="3">
    <source>
        <dbReference type="EMBL" id="TLU96409.1"/>
    </source>
</evidence>
<dbReference type="OrthoDB" id="9796461at2"/>
<keyword evidence="3" id="KW-0808">Transferase</keyword>
<dbReference type="GO" id="GO:0016747">
    <property type="term" value="F:acyltransferase activity, transferring groups other than amino-acyl groups"/>
    <property type="evidence" value="ECO:0007669"/>
    <property type="project" value="InterPro"/>
</dbReference>
<feature type="transmembrane region" description="Helical" evidence="1">
    <location>
        <begin position="234"/>
        <end position="250"/>
    </location>
</feature>
<gene>
    <name evidence="3" type="ORF">FEM55_04555</name>
</gene>
<dbReference type="InterPro" id="IPR050879">
    <property type="entry name" value="Acyltransferase_3"/>
</dbReference>
<keyword evidence="1" id="KW-0812">Transmembrane</keyword>
<feature type="domain" description="Acyltransferase 3" evidence="2">
    <location>
        <begin position="4"/>
        <end position="335"/>
    </location>
</feature>
<dbReference type="Proteomes" id="UP000309788">
    <property type="component" value="Unassembled WGS sequence"/>
</dbReference>
<dbReference type="Pfam" id="PF01757">
    <property type="entry name" value="Acyl_transf_3"/>
    <property type="match status" value="1"/>
</dbReference>
<dbReference type="PANTHER" id="PTHR23028">
    <property type="entry name" value="ACETYLTRANSFERASE"/>
    <property type="match status" value="1"/>
</dbReference>
<evidence type="ECO:0000259" key="2">
    <source>
        <dbReference type="Pfam" id="PF01757"/>
    </source>
</evidence>
<accession>A0A5R9KJV8</accession>
<dbReference type="AlphaFoldDB" id="A0A5R9KJV8"/>
<keyword evidence="1" id="KW-0472">Membrane</keyword>
<keyword evidence="3" id="KW-0012">Acyltransferase</keyword>
<evidence type="ECO:0000256" key="1">
    <source>
        <dbReference type="SAM" id="Phobius"/>
    </source>
</evidence>
<keyword evidence="1" id="KW-1133">Transmembrane helix</keyword>
<dbReference type="GO" id="GO:0000271">
    <property type="term" value="P:polysaccharide biosynthetic process"/>
    <property type="evidence" value="ECO:0007669"/>
    <property type="project" value="TreeGrafter"/>
</dbReference>
<keyword evidence="4" id="KW-1185">Reference proteome</keyword>
<feature type="transmembrane region" description="Helical" evidence="1">
    <location>
        <begin position="147"/>
        <end position="167"/>
    </location>
</feature>
<feature type="transmembrane region" description="Helical" evidence="1">
    <location>
        <begin position="85"/>
        <end position="109"/>
    </location>
</feature>
<feature type="transmembrane region" description="Helical" evidence="1">
    <location>
        <begin position="256"/>
        <end position="279"/>
    </location>
</feature>
<feature type="transmembrane region" description="Helical" evidence="1">
    <location>
        <begin position="210"/>
        <end position="227"/>
    </location>
</feature>
<feature type="transmembrane region" description="Helical" evidence="1">
    <location>
        <begin position="321"/>
        <end position="341"/>
    </location>
</feature>